<feature type="transmembrane region" description="Helical" evidence="2">
    <location>
        <begin position="12"/>
        <end position="35"/>
    </location>
</feature>
<keyword evidence="2" id="KW-0472">Membrane</keyword>
<dbReference type="EMBL" id="QXFV01001000">
    <property type="protein sequence ID" value="KAE9018462.1"/>
    <property type="molecule type" value="Genomic_DNA"/>
</dbReference>
<organism evidence="3 4">
    <name type="scientific">Phytophthora rubi</name>
    <dbReference type="NCBI Taxonomy" id="129364"/>
    <lineage>
        <taxon>Eukaryota</taxon>
        <taxon>Sar</taxon>
        <taxon>Stramenopiles</taxon>
        <taxon>Oomycota</taxon>
        <taxon>Peronosporomycetes</taxon>
        <taxon>Peronosporales</taxon>
        <taxon>Peronosporaceae</taxon>
        <taxon>Phytophthora</taxon>
    </lineage>
</organism>
<keyword evidence="2" id="KW-0812">Transmembrane</keyword>
<protein>
    <recommendedName>
        <fullName evidence="5">Serine protease</fullName>
    </recommendedName>
</protein>
<name>A0A6A3LGF3_9STRA</name>
<dbReference type="Proteomes" id="UP000429607">
    <property type="component" value="Unassembled WGS sequence"/>
</dbReference>
<evidence type="ECO:0000256" key="1">
    <source>
        <dbReference type="SAM" id="MobiDB-lite"/>
    </source>
</evidence>
<feature type="transmembrane region" description="Helical" evidence="2">
    <location>
        <begin position="47"/>
        <end position="69"/>
    </location>
</feature>
<evidence type="ECO:0000256" key="2">
    <source>
        <dbReference type="SAM" id="Phobius"/>
    </source>
</evidence>
<dbReference type="PANTHER" id="PTHR36234:SF5">
    <property type="entry name" value="LYSYL ENDOPEPTIDASE"/>
    <property type="match status" value="1"/>
</dbReference>
<feature type="transmembrane region" description="Helical" evidence="2">
    <location>
        <begin position="76"/>
        <end position="96"/>
    </location>
</feature>
<gene>
    <name evidence="3" type="ORF">PR001_g14132</name>
</gene>
<dbReference type="AlphaFoldDB" id="A0A6A3LGF3"/>
<keyword evidence="2" id="KW-1133">Transmembrane helix</keyword>
<evidence type="ECO:0000313" key="4">
    <source>
        <dbReference type="Proteomes" id="UP000429607"/>
    </source>
</evidence>
<evidence type="ECO:0000313" key="3">
    <source>
        <dbReference type="EMBL" id="KAE9018462.1"/>
    </source>
</evidence>
<feature type="region of interest" description="Disordered" evidence="1">
    <location>
        <begin position="183"/>
        <end position="206"/>
    </location>
</feature>
<evidence type="ECO:0008006" key="5">
    <source>
        <dbReference type="Google" id="ProtNLM"/>
    </source>
</evidence>
<dbReference type="SUPFAM" id="SSF50494">
    <property type="entry name" value="Trypsin-like serine proteases"/>
    <property type="match status" value="1"/>
</dbReference>
<feature type="compositionally biased region" description="Polar residues" evidence="1">
    <location>
        <begin position="193"/>
        <end position="206"/>
    </location>
</feature>
<sequence>MPNKLYVPFEDAAVDLFTAVGFTPNPGFFVTAFGLSPAASYFPPTGFFPPAGFFVTTAGFFSTAAGCFIGPDAAGAVARLLILTSTGSVFCAGWLYGNEGHFITNNHCISQQAHAELELNVMGATYVLEAELEFERPETAAAVVVGRESIIAHILPECTVFLTEAPADISEEYTVHRDEFQFSESPDAEQELSHTVESSAYTPNHR</sequence>
<comment type="caution">
    <text evidence="3">The sequence shown here is derived from an EMBL/GenBank/DDBJ whole genome shotgun (WGS) entry which is preliminary data.</text>
</comment>
<reference evidence="3 4" key="1">
    <citation type="submission" date="2018-09" db="EMBL/GenBank/DDBJ databases">
        <title>Genomic investigation of the strawberry pathogen Phytophthora fragariae indicates pathogenicity is determined by transcriptional variation in three key races.</title>
        <authorList>
            <person name="Adams T.M."/>
            <person name="Armitage A.D."/>
            <person name="Sobczyk M.K."/>
            <person name="Bates H.J."/>
            <person name="Dunwell J.M."/>
            <person name="Nellist C.F."/>
            <person name="Harrison R.J."/>
        </authorList>
    </citation>
    <scope>NUCLEOTIDE SEQUENCE [LARGE SCALE GENOMIC DNA]</scope>
    <source>
        <strain evidence="3 4">SCRP249</strain>
    </source>
</reference>
<accession>A0A6A3LGF3</accession>
<dbReference type="PANTHER" id="PTHR36234">
    <property type="entry name" value="LYSYL ENDOPEPTIDASE"/>
    <property type="match status" value="1"/>
</dbReference>
<dbReference type="InterPro" id="IPR009003">
    <property type="entry name" value="Peptidase_S1_PA"/>
</dbReference>
<proteinExistence type="predicted"/>